<feature type="compositionally biased region" description="Basic and acidic residues" evidence="1">
    <location>
        <begin position="250"/>
        <end position="260"/>
    </location>
</feature>
<comment type="caution">
    <text evidence="2">The sequence shown here is derived from an EMBL/GenBank/DDBJ whole genome shotgun (WGS) entry which is preliminary data.</text>
</comment>
<dbReference type="AlphaFoldDB" id="A0A9R1UYM6"/>
<evidence type="ECO:0000313" key="3">
    <source>
        <dbReference type="Proteomes" id="UP000235145"/>
    </source>
</evidence>
<feature type="compositionally biased region" description="Low complexity" evidence="1">
    <location>
        <begin position="165"/>
        <end position="184"/>
    </location>
</feature>
<gene>
    <name evidence="2" type="ORF">LSAT_V11C700383160</name>
</gene>
<dbReference type="EMBL" id="NBSK02000007">
    <property type="protein sequence ID" value="KAJ0196231.1"/>
    <property type="molecule type" value="Genomic_DNA"/>
</dbReference>
<protein>
    <submittedName>
        <fullName evidence="2">Uncharacterized protein</fullName>
    </submittedName>
</protein>
<name>A0A9R1UYM6_LACSA</name>
<evidence type="ECO:0000313" key="2">
    <source>
        <dbReference type="EMBL" id="KAJ0196231.1"/>
    </source>
</evidence>
<accession>A0A9R1UYM6</accession>
<feature type="compositionally biased region" description="Basic and acidic residues" evidence="1">
    <location>
        <begin position="207"/>
        <end position="243"/>
    </location>
</feature>
<feature type="region of interest" description="Disordered" evidence="1">
    <location>
        <begin position="96"/>
        <end position="260"/>
    </location>
</feature>
<organism evidence="2 3">
    <name type="scientific">Lactuca sativa</name>
    <name type="common">Garden lettuce</name>
    <dbReference type="NCBI Taxonomy" id="4236"/>
    <lineage>
        <taxon>Eukaryota</taxon>
        <taxon>Viridiplantae</taxon>
        <taxon>Streptophyta</taxon>
        <taxon>Embryophyta</taxon>
        <taxon>Tracheophyta</taxon>
        <taxon>Spermatophyta</taxon>
        <taxon>Magnoliopsida</taxon>
        <taxon>eudicotyledons</taxon>
        <taxon>Gunneridae</taxon>
        <taxon>Pentapetalae</taxon>
        <taxon>asterids</taxon>
        <taxon>campanulids</taxon>
        <taxon>Asterales</taxon>
        <taxon>Asteraceae</taxon>
        <taxon>Cichorioideae</taxon>
        <taxon>Cichorieae</taxon>
        <taxon>Lactucinae</taxon>
        <taxon>Lactuca</taxon>
    </lineage>
</organism>
<feature type="compositionally biased region" description="Low complexity" evidence="1">
    <location>
        <begin position="125"/>
        <end position="139"/>
    </location>
</feature>
<evidence type="ECO:0000256" key="1">
    <source>
        <dbReference type="SAM" id="MobiDB-lite"/>
    </source>
</evidence>
<reference evidence="2 3" key="1">
    <citation type="journal article" date="2017" name="Nat. Commun.">
        <title>Genome assembly with in vitro proximity ligation data and whole-genome triplication in lettuce.</title>
        <authorList>
            <person name="Reyes-Chin-Wo S."/>
            <person name="Wang Z."/>
            <person name="Yang X."/>
            <person name="Kozik A."/>
            <person name="Arikit S."/>
            <person name="Song C."/>
            <person name="Xia L."/>
            <person name="Froenicke L."/>
            <person name="Lavelle D.O."/>
            <person name="Truco M.J."/>
            <person name="Xia R."/>
            <person name="Zhu S."/>
            <person name="Xu C."/>
            <person name="Xu H."/>
            <person name="Xu X."/>
            <person name="Cox K."/>
            <person name="Korf I."/>
            <person name="Meyers B.C."/>
            <person name="Michelmore R.W."/>
        </authorList>
    </citation>
    <scope>NUCLEOTIDE SEQUENCE [LARGE SCALE GENOMIC DNA]</scope>
    <source>
        <strain evidence="3">cv. Salinas</strain>
        <tissue evidence="2">Seedlings</tissue>
    </source>
</reference>
<dbReference type="Proteomes" id="UP000235145">
    <property type="component" value="Unassembled WGS sequence"/>
</dbReference>
<proteinExistence type="predicted"/>
<keyword evidence="3" id="KW-1185">Reference proteome</keyword>
<feature type="compositionally biased region" description="Low complexity" evidence="1">
    <location>
        <begin position="145"/>
        <end position="159"/>
    </location>
</feature>
<sequence>MAHRPLPSFDDDTFLKALLKTKTDSKVLVADFTDVHWYALSTGIKKLLNIEDLKGHYTHATLVNRRDELLRAFDPEGEDPHSQLCRRVFVDPLFGEHGADNPQLQNPEDAANEDAADEGAGNEGAGNEDAANEGAGNEDAGNEGAGNEDAANEGAGNEDAGNEGAGNEDAADEGAGNEVAADEGIQNPNQEPVMDGLGNQIPDPEGQPEREIVLEEERRVNDDLEDQRGGEDQNEEDKKKEGKSDDEEGGKDKRGCCPIQ</sequence>